<evidence type="ECO:0000313" key="4">
    <source>
        <dbReference type="Proteomes" id="UP000663852"/>
    </source>
</evidence>
<comment type="caution">
    <text evidence="3">The sequence shown here is derived from an EMBL/GenBank/DDBJ whole genome shotgun (WGS) entry which is preliminary data.</text>
</comment>
<dbReference type="InterPro" id="IPR039034">
    <property type="entry name" value="INPP4"/>
</dbReference>
<proteinExistence type="predicted"/>
<dbReference type="Proteomes" id="UP000663852">
    <property type="component" value="Unassembled WGS sequence"/>
</dbReference>
<dbReference type="EMBL" id="CAJNOJ010000091">
    <property type="protein sequence ID" value="CAF1083976.1"/>
    <property type="molecule type" value="Genomic_DNA"/>
</dbReference>
<dbReference type="GO" id="GO:0005737">
    <property type="term" value="C:cytoplasm"/>
    <property type="evidence" value="ECO:0007669"/>
    <property type="project" value="TreeGrafter"/>
</dbReference>
<dbReference type="OrthoDB" id="159395at2759"/>
<dbReference type="PANTHER" id="PTHR12187">
    <property type="entry name" value="AGAP000124-PA"/>
    <property type="match status" value="1"/>
</dbReference>
<dbReference type="GO" id="GO:0016316">
    <property type="term" value="F:phosphatidylinositol-3,4-bisphosphate 4-phosphatase activity"/>
    <property type="evidence" value="ECO:0007669"/>
    <property type="project" value="InterPro"/>
</dbReference>
<protein>
    <submittedName>
        <fullName evidence="3">Uncharacterized protein</fullName>
    </submittedName>
</protein>
<organism evidence="3 4">
    <name type="scientific">Adineta ricciae</name>
    <name type="common">Rotifer</name>
    <dbReference type="NCBI Taxonomy" id="249248"/>
    <lineage>
        <taxon>Eukaryota</taxon>
        <taxon>Metazoa</taxon>
        <taxon>Spiralia</taxon>
        <taxon>Gnathifera</taxon>
        <taxon>Rotifera</taxon>
        <taxon>Eurotatoria</taxon>
        <taxon>Bdelloidea</taxon>
        <taxon>Adinetida</taxon>
        <taxon>Adinetidae</taxon>
        <taxon>Adineta</taxon>
    </lineage>
</organism>
<evidence type="ECO:0000256" key="2">
    <source>
        <dbReference type="ARBA" id="ARBA00023098"/>
    </source>
</evidence>
<sequence length="261" mass="29739">MLISFEYLLTCDGDELGMLEDSVEAIHALERVHVRFIPATASNDVLQPRFFGTRFYCKVVLPLPAHMFARLPKELKDGGSIRIVPVVFNVGINERALAARVRSMNFFTTSQVESDLNYNNLDKLKTYINKSINNLPEDIPDLLKQLEHTIRSNKPKNVNIFTLAEKVCRRAYGVRVTGCKSAKDRTSMGFTLEQGQLLVNNHRVDKHDLHEIINQFRRYGTSIENALANTGVKAYAFSYLQLLTFPEYYRAQQGTYGDVQT</sequence>
<evidence type="ECO:0000256" key="1">
    <source>
        <dbReference type="ARBA" id="ARBA00022801"/>
    </source>
</evidence>
<dbReference type="PANTHER" id="PTHR12187:SF11">
    <property type="entry name" value="PHOSPHATIDYLINOSITOL-3,4-BISPHOSPHATE 4-PHOSPHATASE"/>
    <property type="match status" value="1"/>
</dbReference>
<reference evidence="3" key="1">
    <citation type="submission" date="2021-02" db="EMBL/GenBank/DDBJ databases">
        <authorList>
            <person name="Nowell W R."/>
        </authorList>
    </citation>
    <scope>NUCLEOTIDE SEQUENCE</scope>
</reference>
<keyword evidence="2" id="KW-0443">Lipid metabolism</keyword>
<gene>
    <name evidence="3" type="ORF">EDS130_LOCUS19120</name>
</gene>
<name>A0A814MX55_ADIRI</name>
<evidence type="ECO:0000313" key="3">
    <source>
        <dbReference type="EMBL" id="CAF1083976.1"/>
    </source>
</evidence>
<keyword evidence="1" id="KW-0378">Hydrolase</keyword>
<dbReference type="AlphaFoldDB" id="A0A814MX55"/>
<accession>A0A814MX55</accession>